<dbReference type="EMBL" id="CP011507">
    <property type="protein sequence ID" value="AKS06040.1"/>
    <property type="molecule type" value="Genomic_DNA"/>
</dbReference>
<dbReference type="PROSITE" id="PS51257">
    <property type="entry name" value="PROKAR_LIPOPROTEIN"/>
    <property type="match status" value="1"/>
</dbReference>
<sequence>MKAWRIAVIAMSFLLLSGCLVTFKDPLPAHEAAPPALLGKWSSKNAWGEPLNLSITRVGDHRYKAVSYPTAKPSQRDEYLFTVSRHGSRWYLSAPLPAKLGGHFILAGFDFEGKSGEKHELVVYNLDLEQIHQAIGQKALRGSTVETVEGDGVLVDSPMDQVFTYLDDPANADVFVEAVRYQRTGK</sequence>
<keyword evidence="1" id="KW-0732">Signal</keyword>
<proteinExistence type="predicted"/>
<evidence type="ECO:0000313" key="3">
    <source>
        <dbReference type="Proteomes" id="UP000036608"/>
    </source>
</evidence>
<protein>
    <submittedName>
        <fullName evidence="2">Lipoprotein</fullName>
    </submittedName>
</protein>
<name>A0A0H5A8X2_9PSED</name>
<evidence type="ECO:0000313" key="2">
    <source>
        <dbReference type="EMBL" id="AKS06040.1"/>
    </source>
</evidence>
<feature type="chain" id="PRO_5005216013" evidence="1">
    <location>
        <begin position="24"/>
        <end position="186"/>
    </location>
</feature>
<dbReference type="Proteomes" id="UP000036608">
    <property type="component" value="Chromosome"/>
</dbReference>
<dbReference type="KEGG" id="ptv:AA957_07955"/>
<reference evidence="3" key="2">
    <citation type="submission" date="2015-05" db="EMBL/GenBank/DDBJ databases">
        <authorList>
            <person name="Swarnkar M.K."/>
            <person name="Vyas P."/>
            <person name="Rahi P."/>
            <person name="Thakur R."/>
            <person name="Thakur N."/>
            <person name="Singh A.K."/>
            <person name="Gulati A."/>
        </authorList>
    </citation>
    <scope>NUCLEOTIDE SEQUENCE [LARGE SCALE GENOMIC DNA]</scope>
    <source>
        <strain evidence="3">745</strain>
    </source>
</reference>
<dbReference type="RefSeq" id="WP_049709703.1">
    <property type="nucleotide sequence ID" value="NZ_CP011507.1"/>
</dbReference>
<organism evidence="2 3">
    <name type="scientific">Pseudomonas trivialis</name>
    <dbReference type="NCBI Taxonomy" id="200450"/>
    <lineage>
        <taxon>Bacteria</taxon>
        <taxon>Pseudomonadati</taxon>
        <taxon>Pseudomonadota</taxon>
        <taxon>Gammaproteobacteria</taxon>
        <taxon>Pseudomonadales</taxon>
        <taxon>Pseudomonadaceae</taxon>
        <taxon>Pseudomonas</taxon>
    </lineage>
</organism>
<reference evidence="2 3" key="1">
    <citation type="journal article" date="2015" name="Genome Announc.">
        <title>Complete Genome Sequence of the Rhizobacterium Pseudomonas trivialis Strain IHBB745 with Multiple Plant Growth-Promoting Activities and Tolerance to Desiccation and Alkalinity.</title>
        <authorList>
            <person name="Gulati A."/>
            <person name="Swarnkar M.K."/>
            <person name="Vyas P."/>
            <person name="Rahi P."/>
            <person name="Thakur R."/>
            <person name="Thakur N."/>
            <person name="Singh A.K."/>
        </authorList>
    </citation>
    <scope>NUCLEOTIDE SEQUENCE [LARGE SCALE GENOMIC DNA]</scope>
    <source>
        <strain evidence="3">745</strain>
    </source>
</reference>
<accession>A0A0H5A8X2</accession>
<dbReference type="PATRIC" id="fig|200450.3.peg.1653"/>
<dbReference type="OrthoDB" id="6990457at2"/>
<evidence type="ECO:0000256" key="1">
    <source>
        <dbReference type="SAM" id="SignalP"/>
    </source>
</evidence>
<keyword evidence="2" id="KW-0449">Lipoprotein</keyword>
<dbReference type="AlphaFoldDB" id="A0A0H5A8X2"/>
<gene>
    <name evidence="2" type="ORF">AA957_07955</name>
</gene>
<feature type="signal peptide" evidence="1">
    <location>
        <begin position="1"/>
        <end position="23"/>
    </location>
</feature>